<proteinExistence type="predicted"/>
<evidence type="ECO:0000313" key="3">
    <source>
        <dbReference type="EMBL" id="UEQ12590.1"/>
    </source>
</evidence>
<accession>A0A8K2ARA6</accession>
<geneLocation type="mitochondrion" evidence="3"/>
<feature type="signal peptide" evidence="2">
    <location>
        <begin position="1"/>
        <end position="19"/>
    </location>
</feature>
<keyword evidence="1" id="KW-1133">Transmembrane helix</keyword>
<feature type="transmembrane region" description="Helical" evidence="1">
    <location>
        <begin position="57"/>
        <end position="80"/>
    </location>
</feature>
<keyword evidence="1" id="KW-0472">Membrane</keyword>
<dbReference type="RefSeq" id="YP_010383211.1">
    <property type="nucleotide sequence ID" value="NC_063566.1"/>
</dbReference>
<evidence type="ECO:0000256" key="1">
    <source>
        <dbReference type="SAM" id="Phobius"/>
    </source>
</evidence>
<keyword evidence="3" id="KW-0496">Mitochondrion</keyword>
<dbReference type="GeneID" id="72634926"/>
<protein>
    <submittedName>
        <fullName evidence="3">NADH dehydrogenase subunit 4L</fullName>
    </submittedName>
</protein>
<reference evidence="3" key="1">
    <citation type="journal article" date="2021" name="Nautilus">
        <title>The complete mitochondrial genomes of Cerion watlingense Dall, 1905 and Cerion coloni Bartsch, 1924 (Gastropoda: Pulmonata: Cerionidae) fron San Salvador, Bahamas.</title>
        <authorList>
            <person name="Harasewych M.G."/>
            <person name="Sei M."/>
            <person name="Wirshing H.H."/>
            <person name="Gonzalez V.L."/>
            <person name="Uribe J.E."/>
        </authorList>
    </citation>
    <scope>NUCLEOTIDE SEQUENCE</scope>
</reference>
<name>A0A8K2ARA6_9EUPU</name>
<dbReference type="AlphaFoldDB" id="A0A8K2ARA6"/>
<feature type="transmembrane region" description="Helical" evidence="1">
    <location>
        <begin position="28"/>
        <end position="50"/>
    </location>
</feature>
<dbReference type="Gene3D" id="1.10.287.3510">
    <property type="match status" value="1"/>
</dbReference>
<evidence type="ECO:0000256" key="2">
    <source>
        <dbReference type="SAM" id="SignalP"/>
    </source>
</evidence>
<keyword evidence="1" id="KW-0812">Transmembrane</keyword>
<dbReference type="CTD" id="4539"/>
<gene>
    <name evidence="3" type="primary">ND4L</name>
</gene>
<organism evidence="3">
    <name type="scientific">Cerion coloni</name>
    <dbReference type="NCBI Taxonomy" id="2894307"/>
    <lineage>
        <taxon>Eukaryota</taxon>
        <taxon>Metazoa</taxon>
        <taxon>Spiralia</taxon>
        <taxon>Lophotrochozoa</taxon>
        <taxon>Mollusca</taxon>
        <taxon>Gastropoda</taxon>
        <taxon>Heterobranchia</taxon>
        <taxon>Euthyneura</taxon>
        <taxon>Panpulmonata</taxon>
        <taxon>Eupulmonata</taxon>
        <taxon>Stylommatophora</taxon>
        <taxon>Helicina</taxon>
        <taxon>Urocoptoidea</taxon>
        <taxon>Cerionidae</taxon>
        <taxon>Cerion</taxon>
    </lineage>
</organism>
<feature type="chain" id="PRO_5035477714" evidence="2">
    <location>
        <begin position="20"/>
        <end position="97"/>
    </location>
</feature>
<dbReference type="EMBL" id="MN896024">
    <property type="protein sequence ID" value="UEQ12590.1"/>
    <property type="molecule type" value="Genomic_DNA"/>
</dbReference>
<keyword evidence="2" id="KW-0732">Signal</keyword>
<sequence length="97" mass="10647">MKLSLAVMLLSLLFMCSTSLIVNSSRCISSLMILEGMTLIMLVSMMYFLNMTASVQLIVLLLCVAVLEATIGLMILIKIVRISSNDMMLSKSLSSYS</sequence>